<keyword evidence="3" id="KW-1185">Reference proteome</keyword>
<evidence type="ECO:0000313" key="3">
    <source>
        <dbReference type="Proteomes" id="UP001596105"/>
    </source>
</evidence>
<protein>
    <recommendedName>
        <fullName evidence="4">RDD family protein</fullName>
    </recommendedName>
</protein>
<gene>
    <name evidence="2" type="ORF">ACFPPD_20775</name>
</gene>
<keyword evidence="1" id="KW-1133">Transmembrane helix</keyword>
<proteinExistence type="predicted"/>
<sequence>MEQSRDQVFIKRVGAFLVDHFTIGMIVASIVLSAIYLDIAIFTFSLFNRVMLFSAAA</sequence>
<evidence type="ECO:0008006" key="4">
    <source>
        <dbReference type="Google" id="ProtNLM"/>
    </source>
</evidence>
<keyword evidence="1" id="KW-0812">Transmembrane</keyword>
<dbReference type="RefSeq" id="WP_209746111.1">
    <property type="nucleotide sequence ID" value="NZ_JBHSMH010000090.1"/>
</dbReference>
<accession>A0ABW0M1S5</accession>
<evidence type="ECO:0000256" key="1">
    <source>
        <dbReference type="SAM" id="Phobius"/>
    </source>
</evidence>
<dbReference type="Proteomes" id="UP001596105">
    <property type="component" value="Unassembled WGS sequence"/>
</dbReference>
<name>A0ABW0M1S5_9BACL</name>
<feature type="transmembrane region" description="Helical" evidence="1">
    <location>
        <begin position="21"/>
        <end position="47"/>
    </location>
</feature>
<dbReference type="EMBL" id="JBHSMH010000090">
    <property type="protein sequence ID" value="MFC5471127.1"/>
    <property type="molecule type" value="Genomic_DNA"/>
</dbReference>
<evidence type="ECO:0000313" key="2">
    <source>
        <dbReference type="EMBL" id="MFC5471127.1"/>
    </source>
</evidence>
<comment type="caution">
    <text evidence="2">The sequence shown here is derived from an EMBL/GenBank/DDBJ whole genome shotgun (WGS) entry which is preliminary data.</text>
</comment>
<organism evidence="2 3">
    <name type="scientific">Cohnella suwonensis</name>
    <dbReference type="NCBI Taxonomy" id="696072"/>
    <lineage>
        <taxon>Bacteria</taxon>
        <taxon>Bacillati</taxon>
        <taxon>Bacillota</taxon>
        <taxon>Bacilli</taxon>
        <taxon>Bacillales</taxon>
        <taxon>Paenibacillaceae</taxon>
        <taxon>Cohnella</taxon>
    </lineage>
</organism>
<reference evidence="3" key="1">
    <citation type="journal article" date="2019" name="Int. J. Syst. Evol. Microbiol.">
        <title>The Global Catalogue of Microorganisms (GCM) 10K type strain sequencing project: providing services to taxonomists for standard genome sequencing and annotation.</title>
        <authorList>
            <consortium name="The Broad Institute Genomics Platform"/>
            <consortium name="The Broad Institute Genome Sequencing Center for Infectious Disease"/>
            <person name="Wu L."/>
            <person name="Ma J."/>
        </authorList>
    </citation>
    <scope>NUCLEOTIDE SEQUENCE [LARGE SCALE GENOMIC DNA]</scope>
    <source>
        <strain evidence="3">CCUG 57113</strain>
    </source>
</reference>
<keyword evidence="1" id="KW-0472">Membrane</keyword>